<dbReference type="AlphaFoldDB" id="A0AAD3Y1W0"/>
<accession>A0AAD3Y1W0</accession>
<comment type="caution">
    <text evidence="2">The sequence shown here is derived from an EMBL/GenBank/DDBJ whole genome shotgun (WGS) entry which is preliminary data.</text>
</comment>
<evidence type="ECO:0000256" key="1">
    <source>
        <dbReference type="SAM" id="MobiDB-lite"/>
    </source>
</evidence>
<feature type="region of interest" description="Disordered" evidence="1">
    <location>
        <begin position="1"/>
        <end position="38"/>
    </location>
</feature>
<evidence type="ECO:0000313" key="3">
    <source>
        <dbReference type="Proteomes" id="UP001279734"/>
    </source>
</evidence>
<protein>
    <submittedName>
        <fullName evidence="2">Uncharacterized protein</fullName>
    </submittedName>
</protein>
<dbReference type="Proteomes" id="UP001279734">
    <property type="component" value="Unassembled WGS sequence"/>
</dbReference>
<keyword evidence="3" id="KW-1185">Reference proteome</keyword>
<gene>
    <name evidence="2" type="ORF">Nepgr_026232</name>
</gene>
<name>A0AAD3Y1W0_NEPGR</name>
<sequence length="94" mass="10686">MCDIIRFGPSPRPEAVRRLTANPRALNASPRETRSPPHDRYCRVRIEIFEPFHEAGRRWKRRRCFVPPSPMGLDPTRGPVNRPHDGDISTSGGG</sequence>
<proteinExistence type="predicted"/>
<dbReference type="EMBL" id="BSYO01000027">
    <property type="protein sequence ID" value="GMH24389.1"/>
    <property type="molecule type" value="Genomic_DNA"/>
</dbReference>
<reference evidence="2" key="1">
    <citation type="submission" date="2023-05" db="EMBL/GenBank/DDBJ databases">
        <title>Nepenthes gracilis genome sequencing.</title>
        <authorList>
            <person name="Fukushima K."/>
        </authorList>
    </citation>
    <scope>NUCLEOTIDE SEQUENCE</scope>
    <source>
        <strain evidence="2">SING2019-196</strain>
    </source>
</reference>
<organism evidence="2 3">
    <name type="scientific">Nepenthes gracilis</name>
    <name type="common">Slender pitcher plant</name>
    <dbReference type="NCBI Taxonomy" id="150966"/>
    <lineage>
        <taxon>Eukaryota</taxon>
        <taxon>Viridiplantae</taxon>
        <taxon>Streptophyta</taxon>
        <taxon>Embryophyta</taxon>
        <taxon>Tracheophyta</taxon>
        <taxon>Spermatophyta</taxon>
        <taxon>Magnoliopsida</taxon>
        <taxon>eudicotyledons</taxon>
        <taxon>Gunneridae</taxon>
        <taxon>Pentapetalae</taxon>
        <taxon>Caryophyllales</taxon>
        <taxon>Nepenthaceae</taxon>
        <taxon>Nepenthes</taxon>
    </lineage>
</organism>
<feature type="region of interest" description="Disordered" evidence="1">
    <location>
        <begin position="65"/>
        <end position="94"/>
    </location>
</feature>
<evidence type="ECO:0000313" key="2">
    <source>
        <dbReference type="EMBL" id="GMH24389.1"/>
    </source>
</evidence>